<dbReference type="EMBL" id="LT575490">
    <property type="protein sequence ID" value="SAY44363.1"/>
    <property type="molecule type" value="Genomic_DNA"/>
</dbReference>
<dbReference type="AlphaFoldDB" id="A0A1C3HH40"/>
<name>A0A1C3HH40_SERMA</name>
<gene>
    <name evidence="1" type="ORF">PWN146_03073</name>
</gene>
<evidence type="ECO:0000313" key="1">
    <source>
        <dbReference type="EMBL" id="SAY44363.1"/>
    </source>
</evidence>
<organism evidence="1">
    <name type="scientific">Serratia marcescens</name>
    <dbReference type="NCBI Taxonomy" id="615"/>
    <lineage>
        <taxon>Bacteria</taxon>
        <taxon>Pseudomonadati</taxon>
        <taxon>Pseudomonadota</taxon>
        <taxon>Gammaproteobacteria</taxon>
        <taxon>Enterobacterales</taxon>
        <taxon>Yersiniaceae</taxon>
        <taxon>Serratia</taxon>
    </lineage>
</organism>
<accession>A0A1C3HH40</accession>
<proteinExistence type="predicted"/>
<reference evidence="1" key="1">
    <citation type="submission" date="2016-05" db="EMBL/GenBank/DDBJ databases">
        <authorList>
            <person name="Cock P.J.A."/>
            <person name="Cock P.J.A."/>
        </authorList>
    </citation>
    <scope>NUCLEOTIDE SEQUENCE</scope>
    <source>
        <strain evidence="1">PWN146_assembly</strain>
    </source>
</reference>
<protein>
    <submittedName>
        <fullName evidence="1">Uncharacterized protein</fullName>
    </submittedName>
</protein>
<sequence>MNNLRPTVTPDPRYFQKLLPGGIGYDPVWKFQQYFERLDE</sequence>